<dbReference type="WBParaSite" id="ACRNAN_Path_1527.g5963.t1">
    <property type="protein sequence ID" value="ACRNAN_Path_1527.g5963.t1"/>
    <property type="gene ID" value="ACRNAN_Path_1527.g5963"/>
</dbReference>
<organism evidence="1 2">
    <name type="scientific">Acrobeloides nanus</name>
    <dbReference type="NCBI Taxonomy" id="290746"/>
    <lineage>
        <taxon>Eukaryota</taxon>
        <taxon>Metazoa</taxon>
        <taxon>Ecdysozoa</taxon>
        <taxon>Nematoda</taxon>
        <taxon>Chromadorea</taxon>
        <taxon>Rhabditida</taxon>
        <taxon>Tylenchina</taxon>
        <taxon>Cephalobomorpha</taxon>
        <taxon>Cephaloboidea</taxon>
        <taxon>Cephalobidae</taxon>
        <taxon>Acrobeloides</taxon>
    </lineage>
</organism>
<evidence type="ECO:0000313" key="2">
    <source>
        <dbReference type="WBParaSite" id="ACRNAN_Path_1527.g5963.t1"/>
    </source>
</evidence>
<name>A0A914C1W1_9BILA</name>
<dbReference type="AlphaFoldDB" id="A0A914C1W1"/>
<proteinExistence type="predicted"/>
<protein>
    <submittedName>
        <fullName evidence="2">Uncharacterized protein</fullName>
    </submittedName>
</protein>
<dbReference type="Proteomes" id="UP000887540">
    <property type="component" value="Unplaced"/>
</dbReference>
<sequence length="195" mass="23111">MAAYNRIQRHFFQYDLDRLLEKDRERRLCCTNESCECHMKTTIERQLTIIVRDHPCFFRLKFLCLPGNRALNEVMKTETIREPAAEVIQAVRDHSILASSLVCFAIQNEFSDKPEFEPVRIGLNRLTPANWIQFKKFITPAHERDRLRESKNKTFNLETSTAKRVSDAYKAIILRLRFKFPAFFFEDGTFDHVNF</sequence>
<evidence type="ECO:0000313" key="1">
    <source>
        <dbReference type="Proteomes" id="UP000887540"/>
    </source>
</evidence>
<accession>A0A914C1W1</accession>
<reference evidence="2" key="1">
    <citation type="submission" date="2022-11" db="UniProtKB">
        <authorList>
            <consortium name="WormBaseParasite"/>
        </authorList>
    </citation>
    <scope>IDENTIFICATION</scope>
</reference>
<keyword evidence="1" id="KW-1185">Reference proteome</keyword>